<dbReference type="Pfam" id="PF02413">
    <property type="entry name" value="Caudo_TAP"/>
    <property type="match status" value="1"/>
</dbReference>
<proteinExistence type="predicted"/>
<dbReference type="PANTHER" id="PTHR34413">
    <property type="entry name" value="PROPHAGE TAIL FIBER ASSEMBLY PROTEIN HOMOLOG TFAE-RELATED-RELATED"/>
    <property type="match status" value="1"/>
</dbReference>
<dbReference type="RefSeq" id="WP_070135912.1">
    <property type="nucleotide sequence ID" value="NZ_LJAM02000302.1"/>
</dbReference>
<dbReference type="AlphaFoldDB" id="A0A1E7YUS3"/>
<dbReference type="Proteomes" id="UP000243534">
    <property type="component" value="Unassembled WGS sequence"/>
</dbReference>
<reference evidence="1 3" key="1">
    <citation type="submission" date="2016-07" db="EMBL/GenBank/DDBJ databases">
        <authorList>
            <person name="Yuval B."/>
        </authorList>
    </citation>
    <scope>NUCLEOTIDE SEQUENCE [LARGE SCALE GENOMIC DNA]</scope>
    <source>
        <strain evidence="1 3">IL</strain>
    </source>
</reference>
<gene>
    <name evidence="2" type="ORF">ACZ87_02577</name>
    <name evidence="1" type="ORF">BBW68_03070</name>
</gene>
<accession>A0A1E7YUS3</accession>
<dbReference type="EMBL" id="MAYS01000592">
    <property type="protein sequence ID" value="OFC58371.1"/>
    <property type="molecule type" value="Genomic_DNA"/>
</dbReference>
<dbReference type="InterPro" id="IPR051220">
    <property type="entry name" value="TFA_Chaperone"/>
</dbReference>
<name>A0A1E7YUS3_9GAMM</name>
<keyword evidence="4" id="KW-1185">Reference proteome</keyword>
<dbReference type="OrthoDB" id="8596093at2"/>
<protein>
    <submittedName>
        <fullName evidence="1">Phage tail protein</fullName>
    </submittedName>
    <submittedName>
        <fullName evidence="2">Tail fiber assembly protein</fullName>
    </submittedName>
</protein>
<evidence type="ECO:0000313" key="2">
    <source>
        <dbReference type="EMBL" id="RAP70615.1"/>
    </source>
</evidence>
<dbReference type="EMBL" id="LJAM02000302">
    <property type="protein sequence ID" value="RAP70615.1"/>
    <property type="molecule type" value="Genomic_DNA"/>
</dbReference>
<dbReference type="InterPro" id="IPR003458">
    <property type="entry name" value="Phage_T4_Gp38_tail_assem"/>
</dbReference>
<evidence type="ECO:0000313" key="3">
    <source>
        <dbReference type="Proteomes" id="UP000243534"/>
    </source>
</evidence>
<evidence type="ECO:0000313" key="1">
    <source>
        <dbReference type="EMBL" id="OFC58371.1"/>
    </source>
</evidence>
<dbReference type="Proteomes" id="UP000244334">
    <property type="component" value="Unassembled WGS sequence"/>
</dbReference>
<evidence type="ECO:0000313" key="4">
    <source>
        <dbReference type="Proteomes" id="UP000244334"/>
    </source>
</evidence>
<sequence>MAFEMSDKAQTIKIFNLRADTSEFIGAGDAYIAPHTGLPANCTEIAPPAIPAGQVAIFNDKGQAWSLSEDHRGETVYDTSSGQAVFISDIGPLPKNTVTAAPAGQYEKWDGKAWVKDDEAEKNALKAEAADKQRQLITEARAVIGEWQTELMLGSISDDNKVKLQKWIDYIEALKRVDLSDPAWPDIPAD</sequence>
<dbReference type="PANTHER" id="PTHR34413:SF2">
    <property type="entry name" value="PROPHAGE TAIL FIBER ASSEMBLY PROTEIN HOMOLOG TFAE-RELATED"/>
    <property type="match status" value="1"/>
</dbReference>
<organism evidence="1 3">
    <name type="scientific">Candidatus Erwinia dacicola</name>
    <dbReference type="NCBI Taxonomy" id="252393"/>
    <lineage>
        <taxon>Bacteria</taxon>
        <taxon>Pseudomonadati</taxon>
        <taxon>Pseudomonadota</taxon>
        <taxon>Gammaproteobacteria</taxon>
        <taxon>Enterobacterales</taxon>
        <taxon>Erwiniaceae</taxon>
        <taxon>Erwinia</taxon>
    </lineage>
</organism>
<reference evidence="2 4" key="2">
    <citation type="submission" date="2018-04" db="EMBL/GenBank/DDBJ databases">
        <title>Genomes of the Obligate Erwinia dacicola and Facultative Enterobacter sp. OLF Endosymbionts of the Olive Fruit fly, Bactrocera oleae.</title>
        <authorList>
            <person name="Estes A.M."/>
            <person name="Hearn D.J."/>
            <person name="Agarwal S."/>
            <person name="Pierson E.A."/>
            <person name="Dunning-Hotopp J.C."/>
        </authorList>
    </citation>
    <scope>NUCLEOTIDE SEQUENCE [LARGE SCALE GENOMIC DNA]</scope>
    <source>
        <strain evidence="2 4">Oroville</strain>
    </source>
</reference>
<comment type="caution">
    <text evidence="1">The sequence shown here is derived from an EMBL/GenBank/DDBJ whole genome shotgun (WGS) entry which is preliminary data.</text>
</comment>